<feature type="coiled-coil region" evidence="1">
    <location>
        <begin position="78"/>
        <end position="171"/>
    </location>
</feature>
<keyword evidence="1" id="KW-0175">Coiled coil</keyword>
<feature type="region of interest" description="Disordered" evidence="2">
    <location>
        <begin position="1"/>
        <end position="61"/>
    </location>
</feature>
<dbReference type="GeneID" id="56031259"/>
<protein>
    <submittedName>
        <fullName evidence="3">Prefoldin subunit</fullName>
    </submittedName>
</protein>
<organism evidence="3 4">
    <name type="scientific">Halorarum halophilum</name>
    <dbReference type="NCBI Taxonomy" id="2743090"/>
    <lineage>
        <taxon>Archaea</taxon>
        <taxon>Methanobacteriati</taxon>
        <taxon>Methanobacteriota</taxon>
        <taxon>Stenosarchaea group</taxon>
        <taxon>Halobacteria</taxon>
        <taxon>Halobacteriales</taxon>
        <taxon>Haloferacaceae</taxon>
        <taxon>Halorarum</taxon>
    </lineage>
</organism>
<evidence type="ECO:0000256" key="2">
    <source>
        <dbReference type="SAM" id="MobiDB-lite"/>
    </source>
</evidence>
<dbReference type="InterPro" id="IPR002777">
    <property type="entry name" value="PFD_beta-like"/>
</dbReference>
<sequence length="185" mass="20840">MTDDSQNQERDVDLSTDDEHDVDELVEELADESDESEADEFDPVEEGKEEAKRVLKEMDGDDDVERADAAIFQKQQSLQNMVQQNQAAQQNIGAFEQRLEGLEHTLARLDENEEGAVFQSLEGGVIMEVTGDTDDVAEDIADAKDRLEEQKEQLEGQLDALERGVQKNQAAIQHLQSYRDMIADE</sequence>
<dbReference type="SUPFAM" id="SSF46579">
    <property type="entry name" value="Prefoldin"/>
    <property type="match status" value="1"/>
</dbReference>
<proteinExistence type="predicted"/>
<dbReference type="Pfam" id="PF01920">
    <property type="entry name" value="Prefoldin_2"/>
    <property type="match status" value="1"/>
</dbReference>
<gene>
    <name evidence="3" type="ORF">HUG10_20460</name>
</gene>
<dbReference type="InterPro" id="IPR009053">
    <property type="entry name" value="Prefoldin"/>
</dbReference>
<keyword evidence="3" id="KW-0614">Plasmid</keyword>
<keyword evidence="4" id="KW-1185">Reference proteome</keyword>
<dbReference type="GO" id="GO:0006457">
    <property type="term" value="P:protein folding"/>
    <property type="evidence" value="ECO:0007669"/>
    <property type="project" value="InterPro"/>
</dbReference>
<evidence type="ECO:0000256" key="1">
    <source>
        <dbReference type="SAM" id="Coils"/>
    </source>
</evidence>
<dbReference type="Proteomes" id="UP000509750">
    <property type="component" value="Plasmid unnamed3"/>
</dbReference>
<name>A0A7D5KQ00_9EURY</name>
<geneLocation type="plasmid" evidence="3 4">
    <name>unnamed3</name>
</geneLocation>
<dbReference type="RefSeq" id="WP_179171556.1">
    <property type="nucleotide sequence ID" value="NZ_CP058532.1"/>
</dbReference>
<evidence type="ECO:0000313" key="3">
    <source>
        <dbReference type="EMBL" id="QLG29982.1"/>
    </source>
</evidence>
<reference evidence="3 4" key="1">
    <citation type="submission" date="2020-07" db="EMBL/GenBank/DDBJ databases">
        <title>Gai3-2, isolated from salt lake.</title>
        <authorList>
            <person name="Cui H."/>
            <person name="Shi X."/>
        </authorList>
    </citation>
    <scope>NUCLEOTIDE SEQUENCE [LARGE SCALE GENOMIC DNA]</scope>
    <source>
        <strain evidence="3 4">Gai3-2</strain>
        <plasmid evidence="3 4">unnamed3</plasmid>
    </source>
</reference>
<feature type="compositionally biased region" description="Basic and acidic residues" evidence="2">
    <location>
        <begin position="45"/>
        <end position="58"/>
    </location>
</feature>
<dbReference type="EMBL" id="CP058532">
    <property type="protein sequence ID" value="QLG29982.1"/>
    <property type="molecule type" value="Genomic_DNA"/>
</dbReference>
<dbReference type="AlphaFoldDB" id="A0A7D5KQ00"/>
<feature type="compositionally biased region" description="Acidic residues" evidence="2">
    <location>
        <begin position="14"/>
        <end position="44"/>
    </location>
</feature>
<dbReference type="GO" id="GO:0051082">
    <property type="term" value="F:unfolded protein binding"/>
    <property type="evidence" value="ECO:0007669"/>
    <property type="project" value="InterPro"/>
</dbReference>
<dbReference type="GO" id="GO:0016272">
    <property type="term" value="C:prefoldin complex"/>
    <property type="evidence" value="ECO:0007669"/>
    <property type="project" value="InterPro"/>
</dbReference>
<dbReference type="KEGG" id="halg:HUG10_20460"/>
<evidence type="ECO:0000313" key="4">
    <source>
        <dbReference type="Proteomes" id="UP000509750"/>
    </source>
</evidence>
<dbReference type="Gene3D" id="1.10.287.370">
    <property type="match status" value="1"/>
</dbReference>
<accession>A0A7D5KQ00</accession>